<dbReference type="InterPro" id="IPR003591">
    <property type="entry name" value="Leu-rich_rpt_typical-subtyp"/>
</dbReference>
<evidence type="ECO:0000256" key="1">
    <source>
        <dbReference type="ARBA" id="ARBA00004251"/>
    </source>
</evidence>
<dbReference type="InterPro" id="IPR032675">
    <property type="entry name" value="LRR_dom_sf"/>
</dbReference>
<evidence type="ECO:0000256" key="12">
    <source>
        <dbReference type="SAM" id="Phobius"/>
    </source>
</evidence>
<evidence type="ECO:0000256" key="2">
    <source>
        <dbReference type="ARBA" id="ARBA00009592"/>
    </source>
</evidence>
<dbReference type="FunFam" id="3.80.10.10:FF:000383">
    <property type="entry name" value="Leucine-rich repeat receptor protein kinase EMS1"/>
    <property type="match status" value="1"/>
</dbReference>
<evidence type="ECO:0000256" key="4">
    <source>
        <dbReference type="ARBA" id="ARBA00022614"/>
    </source>
</evidence>
<dbReference type="AlphaFoldDB" id="A0A1R3JDS3"/>
<keyword evidence="3" id="KW-1003">Cell membrane</keyword>
<comment type="caution">
    <text evidence="16">The sequence shown here is derived from an EMBL/GenBank/DDBJ whole genome shotgun (WGS) entry which is preliminary data.</text>
</comment>
<evidence type="ECO:0000256" key="10">
    <source>
        <dbReference type="ARBA" id="ARBA00023170"/>
    </source>
</evidence>
<keyword evidence="10" id="KW-0675">Receptor</keyword>
<organism evidence="16 17">
    <name type="scientific">Corchorus olitorius</name>
    <dbReference type="NCBI Taxonomy" id="93759"/>
    <lineage>
        <taxon>Eukaryota</taxon>
        <taxon>Viridiplantae</taxon>
        <taxon>Streptophyta</taxon>
        <taxon>Embryophyta</taxon>
        <taxon>Tracheophyta</taxon>
        <taxon>Spermatophyta</taxon>
        <taxon>Magnoliopsida</taxon>
        <taxon>eudicotyledons</taxon>
        <taxon>Gunneridae</taxon>
        <taxon>Pentapetalae</taxon>
        <taxon>rosids</taxon>
        <taxon>malvids</taxon>
        <taxon>Malvales</taxon>
        <taxon>Malvaceae</taxon>
        <taxon>Grewioideae</taxon>
        <taxon>Apeibeae</taxon>
        <taxon>Corchorus</taxon>
    </lineage>
</organism>
<dbReference type="FunFam" id="3.80.10.10:FF:000111">
    <property type="entry name" value="LRR receptor-like serine/threonine-protein kinase ERECTA"/>
    <property type="match status" value="1"/>
</dbReference>
<keyword evidence="9 12" id="KW-0472">Membrane</keyword>
<evidence type="ECO:0000256" key="6">
    <source>
        <dbReference type="ARBA" id="ARBA00022729"/>
    </source>
</evidence>
<dbReference type="FunFam" id="3.80.10.10:FF:000649">
    <property type="entry name" value="Leucine Rich Repeat family protein"/>
    <property type="match status" value="1"/>
</dbReference>
<gene>
    <name evidence="16" type="ORF">COLO4_17185</name>
</gene>
<dbReference type="SUPFAM" id="SSF52047">
    <property type="entry name" value="RNI-like"/>
    <property type="match status" value="2"/>
</dbReference>
<comment type="subcellular location">
    <subcellularLocation>
        <location evidence="1">Cell membrane</location>
        <topology evidence="1">Single-pass type I membrane protein</topology>
    </subcellularLocation>
</comment>
<keyword evidence="8 12" id="KW-1133">Transmembrane helix</keyword>
<dbReference type="SMART" id="SM00369">
    <property type="entry name" value="LRR_TYP"/>
    <property type="match status" value="12"/>
</dbReference>
<evidence type="ECO:0000256" key="3">
    <source>
        <dbReference type="ARBA" id="ARBA00022475"/>
    </source>
</evidence>
<keyword evidence="4" id="KW-0433">Leucine-rich repeat</keyword>
<dbReference type="OrthoDB" id="1060944at2759"/>
<evidence type="ECO:0000256" key="5">
    <source>
        <dbReference type="ARBA" id="ARBA00022692"/>
    </source>
</evidence>
<keyword evidence="5 12" id="KW-0812">Transmembrane</keyword>
<sequence>MANTIASVFCFFLVITLSSEFLNLQTIKFASCESQNVSCIAMEREALLNFKQGLTDPSGRLSSWRGENCCTWAGVKCSNKSGNHVIRLKLPNLHSSDPDFDGSAFALGGKIHPSLLKLKYLNYLDLSMNNFEGVPIPNFFQSLKTLRYLNLSGASFGGSLPSFLGNLTSLRYLDLGSCFSDSNKNDLHWLSTLSNLRHLNLGSVDLSNAKDYWLEAVSMIPSLEELHLPACGLSILPPSLPHVNLSSLLVFDLSNNGFNSSIPSWLFNLTSLEYLNLNSNNLEGEIPDGFAGMEFLQSLDLSENSFLEGTLSKRNLGSLCNLRVLDLSFNKISGDIVEFTNGLSQCNNNSSSRLESLHLGYNQLGGILPDSLGHLRNLRRLLLMQNSFSSIPESIGNLSSLQEFYLSENGMKGSIPTSIGQLSSLVSLDVKNNQFEGVITESHFCNLTSLKELSIRQIFSNITLIFNVSSNWVPPFKLTYINFKSCLVGPQFPTWLRNQTELKSVAIWHAGISGTIPDWFWNLDLVLDELDFSYNQLTGTVPSTIKFRPGGIVFLNFNKFIGPLPLLSSNLSSFHLDNNMFSGPIPHDIGDKMPLLSDFDISFNSLTGSIPSSISNLTSLLTFVVSGNKLTGSIPDIWNNIPALYVIDMSNNSLSGEIPQSLGSLTGLEILRLSSNKLVGELPFTLQNCTKIRNLDLGDNRLSGKIPTWIGESMSSLLVLSLRSNMFTGEIPRTLCNLSLLHILDLGENNLSGSIPHCIGNMTGFSTAIDDVRYEAQLWIVAKGRDLFYDTNLYLVNNLDLSSNNLSGNLPEELTNLSRLGTLNLSMNYLTGKIPEDIGLLQRLETLDLSRNKLSGIIPPSMVSMTSLNHLNLSYNNLSGKIPTANQFQTLIDPSIYEGNSGLCGKPLVTKCNGDDETSKSPDIVGSKDDENEMVWFYISMGPGFVVGFWAVCGPLVVKKSWRRIYFGFLDKMKDKLLGFVLLKLARLRRFMNKNNGDTQA</sequence>
<evidence type="ECO:0000256" key="7">
    <source>
        <dbReference type="ARBA" id="ARBA00022737"/>
    </source>
</evidence>
<feature type="domain" description="Disease resistance R13L4/SHOC-2-like LRR" evidence="15">
    <location>
        <begin position="362"/>
        <end position="459"/>
    </location>
</feature>
<accession>A0A1R3JDS3</accession>
<reference evidence="17" key="1">
    <citation type="submission" date="2013-09" db="EMBL/GenBank/DDBJ databases">
        <title>Corchorus olitorius genome sequencing.</title>
        <authorList>
            <person name="Alam M."/>
            <person name="Haque M.S."/>
            <person name="Islam M.S."/>
            <person name="Emdad E.M."/>
            <person name="Islam M.M."/>
            <person name="Ahmed B."/>
            <person name="Halim A."/>
            <person name="Hossen Q.M.M."/>
            <person name="Hossain M.Z."/>
            <person name="Ahmed R."/>
            <person name="Khan M.M."/>
            <person name="Islam R."/>
            <person name="Rashid M.M."/>
            <person name="Khan S.A."/>
            <person name="Rahman M.S."/>
            <person name="Alam M."/>
            <person name="Yahiya A.S."/>
            <person name="Khan M.S."/>
            <person name="Azam M.S."/>
            <person name="Haque T."/>
            <person name="Lashkar M.Z.H."/>
            <person name="Akhand A.I."/>
            <person name="Morshed G."/>
            <person name="Roy S."/>
            <person name="Uddin K.S."/>
            <person name="Rabeya T."/>
            <person name="Hossain A.S."/>
            <person name="Chowdhury A."/>
            <person name="Snigdha A.R."/>
            <person name="Mortoza M.S."/>
            <person name="Matin S.A."/>
            <person name="Hoque S.M.E."/>
            <person name="Islam M.K."/>
            <person name="Roy D.K."/>
            <person name="Haider R."/>
            <person name="Moosa M.M."/>
            <person name="Elias S.M."/>
            <person name="Hasan A.M."/>
            <person name="Jahan S."/>
            <person name="Shafiuddin M."/>
            <person name="Mahmood N."/>
            <person name="Shommy N.S."/>
        </authorList>
    </citation>
    <scope>NUCLEOTIDE SEQUENCE [LARGE SCALE GENOMIC DNA]</scope>
    <source>
        <strain evidence="17">cv. O-4</strain>
    </source>
</reference>
<dbReference type="SUPFAM" id="SSF52058">
    <property type="entry name" value="L domain-like"/>
    <property type="match status" value="2"/>
</dbReference>
<keyword evidence="7" id="KW-0677">Repeat</keyword>
<evidence type="ECO:0000256" key="11">
    <source>
        <dbReference type="ARBA" id="ARBA00023180"/>
    </source>
</evidence>
<dbReference type="GO" id="GO:0005886">
    <property type="term" value="C:plasma membrane"/>
    <property type="evidence" value="ECO:0007669"/>
    <property type="project" value="UniProtKB-SubCell"/>
</dbReference>
<dbReference type="Pfam" id="PF08263">
    <property type="entry name" value="LRRNT_2"/>
    <property type="match status" value="1"/>
</dbReference>
<evidence type="ECO:0000313" key="17">
    <source>
        <dbReference type="Proteomes" id="UP000187203"/>
    </source>
</evidence>
<feature type="transmembrane region" description="Helical" evidence="12">
    <location>
        <begin position="935"/>
        <end position="958"/>
    </location>
</feature>
<dbReference type="PRINTS" id="PR00019">
    <property type="entry name" value="LEURICHRPT"/>
</dbReference>
<feature type="chain" id="PRO_5012051434" evidence="13">
    <location>
        <begin position="19"/>
        <end position="1001"/>
    </location>
</feature>
<evidence type="ECO:0000313" key="16">
    <source>
        <dbReference type="EMBL" id="OMO92970.1"/>
    </source>
</evidence>
<keyword evidence="17" id="KW-1185">Reference proteome</keyword>
<feature type="signal peptide" evidence="13">
    <location>
        <begin position="1"/>
        <end position="18"/>
    </location>
</feature>
<protein>
    <submittedName>
        <fullName evidence="16">Leucine-rich repeat, typical subtype</fullName>
    </submittedName>
</protein>
<dbReference type="Pfam" id="PF00560">
    <property type="entry name" value="LRR_1"/>
    <property type="match status" value="13"/>
</dbReference>
<dbReference type="InterPro" id="IPR046956">
    <property type="entry name" value="RLP23-like"/>
</dbReference>
<proteinExistence type="inferred from homology"/>
<evidence type="ECO:0000256" key="13">
    <source>
        <dbReference type="SAM" id="SignalP"/>
    </source>
</evidence>
<evidence type="ECO:0000256" key="8">
    <source>
        <dbReference type="ARBA" id="ARBA00022989"/>
    </source>
</evidence>
<keyword evidence="6 13" id="KW-0732">Signal</keyword>
<name>A0A1R3JDS3_9ROSI</name>
<evidence type="ECO:0000256" key="9">
    <source>
        <dbReference type="ARBA" id="ARBA00023136"/>
    </source>
</evidence>
<evidence type="ECO:0000259" key="14">
    <source>
        <dbReference type="Pfam" id="PF08263"/>
    </source>
</evidence>
<dbReference type="Pfam" id="PF13855">
    <property type="entry name" value="LRR_8"/>
    <property type="match status" value="1"/>
</dbReference>
<dbReference type="PANTHER" id="PTHR48063">
    <property type="entry name" value="LRR RECEPTOR-LIKE KINASE"/>
    <property type="match status" value="1"/>
</dbReference>
<dbReference type="PROSITE" id="PS51450">
    <property type="entry name" value="LRR"/>
    <property type="match status" value="1"/>
</dbReference>
<dbReference type="InterPro" id="IPR055414">
    <property type="entry name" value="LRR_R13L4/SHOC2-like"/>
</dbReference>
<dbReference type="PANTHER" id="PTHR48063:SF16">
    <property type="entry name" value="LRR RECEPTOR-LIKE SERINE_THREONINE-PROTEIN KINASE GSO1"/>
    <property type="match status" value="1"/>
</dbReference>
<dbReference type="Pfam" id="PF13516">
    <property type="entry name" value="LRR_6"/>
    <property type="match status" value="1"/>
</dbReference>
<dbReference type="Proteomes" id="UP000187203">
    <property type="component" value="Unassembled WGS sequence"/>
</dbReference>
<dbReference type="InterPro" id="IPR001611">
    <property type="entry name" value="Leu-rich_rpt"/>
</dbReference>
<dbReference type="EMBL" id="AWUE01016310">
    <property type="protein sequence ID" value="OMO92970.1"/>
    <property type="molecule type" value="Genomic_DNA"/>
</dbReference>
<feature type="domain" description="Leucine-rich repeat-containing N-terminal plant-type" evidence="14">
    <location>
        <begin position="42"/>
        <end position="78"/>
    </location>
</feature>
<dbReference type="Pfam" id="PF23598">
    <property type="entry name" value="LRR_14"/>
    <property type="match status" value="1"/>
</dbReference>
<dbReference type="STRING" id="93759.A0A1R3JDS3"/>
<dbReference type="InterPro" id="IPR013210">
    <property type="entry name" value="LRR_N_plant-typ"/>
</dbReference>
<dbReference type="Gene3D" id="3.80.10.10">
    <property type="entry name" value="Ribonuclease Inhibitor"/>
    <property type="match status" value="4"/>
</dbReference>
<dbReference type="FunFam" id="3.80.10.10:FF:000095">
    <property type="entry name" value="LRR receptor-like serine/threonine-protein kinase GSO1"/>
    <property type="match status" value="1"/>
</dbReference>
<comment type="similarity">
    <text evidence="2">Belongs to the RLP family.</text>
</comment>
<evidence type="ECO:0000259" key="15">
    <source>
        <dbReference type="Pfam" id="PF23598"/>
    </source>
</evidence>
<keyword evidence="11" id="KW-0325">Glycoprotein</keyword>